<dbReference type="EC" id="5.2.1.8" evidence="1"/>
<evidence type="ECO:0000313" key="1">
    <source>
        <dbReference type="EMBL" id="MEJ7137472.1"/>
    </source>
</evidence>
<proteinExistence type="predicted"/>
<dbReference type="Proteomes" id="UP001364695">
    <property type="component" value="Unassembled WGS sequence"/>
</dbReference>
<name>A0ACC6P061_9BURK</name>
<comment type="caution">
    <text evidence="1">The sequence shown here is derived from an EMBL/GenBank/DDBJ whole genome shotgun (WGS) entry which is preliminary data.</text>
</comment>
<gene>
    <name evidence="1" type="ORF">RV045_03380</name>
</gene>
<protein>
    <submittedName>
        <fullName evidence="1">Peptidylprolyl isomerase</fullName>
        <ecNumber evidence="1">5.2.1.8</ecNumber>
    </submittedName>
</protein>
<organism evidence="1 2">
    <name type="scientific">Amphibiibacter pelophylacis</name>
    <dbReference type="NCBI Taxonomy" id="1799477"/>
    <lineage>
        <taxon>Bacteria</taxon>
        <taxon>Pseudomonadati</taxon>
        <taxon>Pseudomonadota</taxon>
        <taxon>Betaproteobacteria</taxon>
        <taxon>Burkholderiales</taxon>
        <taxon>Sphaerotilaceae</taxon>
        <taxon>Amphibiibacter</taxon>
    </lineage>
</organism>
<keyword evidence="2" id="KW-1185">Reference proteome</keyword>
<keyword evidence="1" id="KW-0413">Isomerase</keyword>
<dbReference type="EMBL" id="JAWDIE010000004">
    <property type="protein sequence ID" value="MEJ7137472.1"/>
    <property type="molecule type" value="Genomic_DNA"/>
</dbReference>
<sequence>MISSRHFLAACVLTLPLLAQAQNIAIVNGKPVPKARVTALLDQAREQAEQSGQALPPGLEKRAEEEVVLREIYAQEAQRKGAAANPDFQAQLEQVRQALLIRTLFDSYGKSLTFSDADLQKEYDKLKAENTQTEYKASHILVPTEKEAQDILAQLKAGGNFAELAKKYSKDPGSGANGGDLGWSTPDAYVPEFARALATLKKGQITQQPVKSQFGWHIIELNDERSASFPPMAEIKPNLIELLRQRAIDAYRESLRKSARTDFKFTSPTAP</sequence>
<reference evidence="1" key="1">
    <citation type="submission" date="2023-10" db="EMBL/GenBank/DDBJ databases">
        <title>Amphibacter perezi, gen. nov., sp. nov. a novel taxa of the family Comamonadaceae, class Betaproteobacteria isolated from the skin microbiota of Pelophylax perezi from different populations.</title>
        <authorList>
            <person name="Costa S."/>
            <person name="Proenca D.N."/>
            <person name="Lopes I."/>
            <person name="Morais P.V."/>
        </authorList>
    </citation>
    <scope>NUCLEOTIDE SEQUENCE</scope>
    <source>
        <strain evidence="1">SL12-8</strain>
    </source>
</reference>
<accession>A0ACC6P061</accession>
<evidence type="ECO:0000313" key="2">
    <source>
        <dbReference type="Proteomes" id="UP001364695"/>
    </source>
</evidence>